<dbReference type="EMBL" id="QPII01000003">
    <property type="protein sequence ID" value="RCV90483.1"/>
    <property type="molecule type" value="Genomic_DNA"/>
</dbReference>
<dbReference type="InterPro" id="IPR009061">
    <property type="entry name" value="DNA-bd_dom_put_sf"/>
</dbReference>
<dbReference type="Proteomes" id="UP000252405">
    <property type="component" value="Unassembled WGS sequence"/>
</dbReference>
<proteinExistence type="predicted"/>
<comment type="caution">
    <text evidence="2">The sequence shown here is derived from an EMBL/GenBank/DDBJ whole genome shotgun (WGS) entry which is preliminary data.</text>
</comment>
<dbReference type="InterPro" id="IPR041657">
    <property type="entry name" value="HTH_17"/>
</dbReference>
<reference evidence="2 3" key="1">
    <citation type="submission" date="2018-07" db="EMBL/GenBank/DDBJ databases">
        <title>Halomonas montanilacus sp. nov., isolated from Lake Pengyan on Tibetan Plateau.</title>
        <authorList>
            <person name="Lu H."/>
            <person name="Xing P."/>
            <person name="Wu Q."/>
        </authorList>
    </citation>
    <scope>NUCLEOTIDE SEQUENCE [LARGE SCALE GENOMIC DNA]</scope>
    <source>
        <strain evidence="2 3">PYC7W</strain>
    </source>
</reference>
<evidence type="ECO:0000313" key="2">
    <source>
        <dbReference type="EMBL" id="RCV90483.1"/>
    </source>
</evidence>
<dbReference type="Pfam" id="PF12728">
    <property type="entry name" value="HTH_17"/>
    <property type="match status" value="1"/>
</dbReference>
<protein>
    <submittedName>
        <fullName evidence="2">DNA-binding protein</fullName>
    </submittedName>
</protein>
<name>A0A368U612_9GAMM</name>
<sequence>MAIPYPTPELIRTAANERYLRDTDVAERYSVHRNSVHRWAKEGKIPRPVTIGGSRRWRLSDLIATELDAK</sequence>
<evidence type="ECO:0000259" key="1">
    <source>
        <dbReference type="Pfam" id="PF12728"/>
    </source>
</evidence>
<dbReference type="AlphaFoldDB" id="A0A368U612"/>
<organism evidence="2 3">
    <name type="scientific">Billgrantia montanilacus</name>
    <dbReference type="NCBI Taxonomy" id="2282305"/>
    <lineage>
        <taxon>Bacteria</taxon>
        <taxon>Pseudomonadati</taxon>
        <taxon>Pseudomonadota</taxon>
        <taxon>Gammaproteobacteria</taxon>
        <taxon>Oceanospirillales</taxon>
        <taxon>Halomonadaceae</taxon>
        <taxon>Billgrantia</taxon>
    </lineage>
</organism>
<feature type="domain" description="Helix-turn-helix" evidence="1">
    <location>
        <begin position="20"/>
        <end position="63"/>
    </location>
</feature>
<evidence type="ECO:0000313" key="3">
    <source>
        <dbReference type="Proteomes" id="UP000252405"/>
    </source>
</evidence>
<accession>A0A368U612</accession>
<dbReference type="Gene3D" id="1.10.1660.10">
    <property type="match status" value="1"/>
</dbReference>
<dbReference type="GO" id="GO:0003677">
    <property type="term" value="F:DNA binding"/>
    <property type="evidence" value="ECO:0007669"/>
    <property type="project" value="UniProtKB-KW"/>
</dbReference>
<dbReference type="OrthoDB" id="5297660at2"/>
<dbReference type="RefSeq" id="WP_114478085.1">
    <property type="nucleotide sequence ID" value="NZ_QPII01000003.1"/>
</dbReference>
<gene>
    <name evidence="2" type="ORF">DU505_05985</name>
</gene>
<keyword evidence="3" id="KW-1185">Reference proteome</keyword>
<keyword evidence="2" id="KW-0238">DNA-binding</keyword>
<dbReference type="SUPFAM" id="SSF46955">
    <property type="entry name" value="Putative DNA-binding domain"/>
    <property type="match status" value="1"/>
</dbReference>